<reference evidence="1" key="1">
    <citation type="journal article" date="2023" name="G3 (Bethesda)">
        <title>A reference genome for the long-term kleptoplast-retaining sea slug Elysia crispata morphotype clarki.</title>
        <authorList>
            <person name="Eastman K.E."/>
            <person name="Pendleton A.L."/>
            <person name="Shaikh M.A."/>
            <person name="Suttiyut T."/>
            <person name="Ogas R."/>
            <person name="Tomko P."/>
            <person name="Gavelis G."/>
            <person name="Widhalm J.R."/>
            <person name="Wisecaver J.H."/>
        </authorList>
    </citation>
    <scope>NUCLEOTIDE SEQUENCE</scope>
    <source>
        <strain evidence="1">ECLA1</strain>
    </source>
</reference>
<dbReference type="AlphaFoldDB" id="A0AAE0ZM84"/>
<protein>
    <submittedName>
        <fullName evidence="1">Uncharacterized protein</fullName>
    </submittedName>
</protein>
<organism evidence="1 2">
    <name type="scientific">Elysia crispata</name>
    <name type="common">lettuce slug</name>
    <dbReference type="NCBI Taxonomy" id="231223"/>
    <lineage>
        <taxon>Eukaryota</taxon>
        <taxon>Metazoa</taxon>
        <taxon>Spiralia</taxon>
        <taxon>Lophotrochozoa</taxon>
        <taxon>Mollusca</taxon>
        <taxon>Gastropoda</taxon>
        <taxon>Heterobranchia</taxon>
        <taxon>Euthyneura</taxon>
        <taxon>Panpulmonata</taxon>
        <taxon>Sacoglossa</taxon>
        <taxon>Placobranchoidea</taxon>
        <taxon>Plakobranchidae</taxon>
        <taxon>Elysia</taxon>
    </lineage>
</organism>
<name>A0AAE0ZM84_9GAST</name>
<evidence type="ECO:0000313" key="2">
    <source>
        <dbReference type="Proteomes" id="UP001283361"/>
    </source>
</evidence>
<evidence type="ECO:0000313" key="1">
    <source>
        <dbReference type="EMBL" id="KAK3772054.1"/>
    </source>
</evidence>
<gene>
    <name evidence="1" type="ORF">RRG08_008292</name>
</gene>
<dbReference type="Proteomes" id="UP001283361">
    <property type="component" value="Unassembled WGS sequence"/>
</dbReference>
<proteinExistence type="predicted"/>
<dbReference type="EMBL" id="JAWDGP010003662">
    <property type="protein sequence ID" value="KAK3772054.1"/>
    <property type="molecule type" value="Genomic_DNA"/>
</dbReference>
<accession>A0AAE0ZM84</accession>
<keyword evidence="2" id="KW-1185">Reference proteome</keyword>
<sequence>MGTISAELGVSLTELLTDLGMTDDLLEVTSRLTDLHPRCARLWLTRMSQEMKHAGKGVEQLLNEALRKVPAESLWANHPPCQVISVVLCKNLDLWLPSRCQMDVARTANAQLTPTE</sequence>
<comment type="caution">
    <text evidence="1">The sequence shown here is derived from an EMBL/GenBank/DDBJ whole genome shotgun (WGS) entry which is preliminary data.</text>
</comment>